<dbReference type="Proteomes" id="UP000231960">
    <property type="component" value="Unassembled WGS sequence"/>
</dbReference>
<dbReference type="EMBL" id="NIPO01000001">
    <property type="protein sequence ID" value="PJR05080.1"/>
    <property type="molecule type" value="Genomic_DNA"/>
</dbReference>
<proteinExistence type="predicted"/>
<dbReference type="SUPFAM" id="SSF158446">
    <property type="entry name" value="IVS-encoded protein-like"/>
    <property type="match status" value="1"/>
</dbReference>
<accession>A0A2M9R8C7</accession>
<keyword evidence="2" id="KW-1185">Reference proteome</keyword>
<dbReference type="Gene3D" id="1.20.1440.60">
    <property type="entry name" value="23S rRNA-intervening sequence"/>
    <property type="match status" value="1"/>
</dbReference>
<dbReference type="AlphaFoldDB" id="A0A2M9R8C7"/>
<name>A0A2M9R8C7_9FLAO</name>
<dbReference type="PANTHER" id="PTHR38471">
    <property type="entry name" value="FOUR HELIX BUNDLE PROTEIN"/>
    <property type="match status" value="1"/>
</dbReference>
<evidence type="ECO:0000313" key="1">
    <source>
        <dbReference type="EMBL" id="PJR05080.1"/>
    </source>
</evidence>
<dbReference type="InterPro" id="IPR012657">
    <property type="entry name" value="23S_rRNA-intervening_sequence"/>
</dbReference>
<evidence type="ECO:0000313" key="2">
    <source>
        <dbReference type="Proteomes" id="UP000231960"/>
    </source>
</evidence>
<dbReference type="CDD" id="cd16377">
    <property type="entry name" value="23S_rRNA_IVP_like"/>
    <property type="match status" value="1"/>
</dbReference>
<organism evidence="1 2">
    <name type="scientific">Avrilella dinanensis</name>
    <dbReference type="NCBI Taxonomy" id="2008672"/>
    <lineage>
        <taxon>Bacteria</taxon>
        <taxon>Pseudomonadati</taxon>
        <taxon>Bacteroidota</taxon>
        <taxon>Flavobacteriia</taxon>
        <taxon>Flavobacteriales</taxon>
        <taxon>Flavobacteriaceae</taxon>
        <taxon>Avrilella</taxon>
    </lineage>
</organism>
<gene>
    <name evidence="1" type="ORF">CDL10_04525</name>
</gene>
<dbReference type="OrthoDB" id="9811959at2"/>
<protein>
    <submittedName>
        <fullName evidence="1">Four helix bundle protein</fullName>
    </submittedName>
</protein>
<dbReference type="InterPro" id="IPR036583">
    <property type="entry name" value="23S_rRNA_IVS_sf"/>
</dbReference>
<dbReference type="NCBIfam" id="TIGR02436">
    <property type="entry name" value="four helix bundle protein"/>
    <property type="match status" value="1"/>
</dbReference>
<comment type="caution">
    <text evidence="1">The sequence shown here is derived from an EMBL/GenBank/DDBJ whole genome shotgun (WGS) entry which is preliminary data.</text>
</comment>
<reference evidence="1 2" key="1">
    <citation type="submission" date="2017-06" db="EMBL/GenBank/DDBJ databases">
        <title>Description of Avrilella dinanensis gen. nov. sp. nov.</title>
        <authorList>
            <person name="Leyer C."/>
            <person name="Sassi M."/>
            <person name="Minet J."/>
            <person name="Kayal S."/>
            <person name="Cattoir V."/>
        </authorList>
    </citation>
    <scope>NUCLEOTIDE SEQUENCE [LARGE SCALE GENOMIC DNA]</scope>
    <source>
        <strain evidence="1 2">UR159</strain>
    </source>
</reference>
<sequence length="118" mass="13740">MQSFRDLEIWQRAVCLVDDVYLLTKSFPKEELFVLTSQIRRCVISVPSNIAEGFGRKGTKEYLQFCYISLGSLAELETQLEIAKRQGYITEDLEKYIQDIIVIRKQLYGLIKSLKNKL</sequence>
<dbReference type="PANTHER" id="PTHR38471:SF2">
    <property type="entry name" value="FOUR HELIX BUNDLE PROTEIN"/>
    <property type="match status" value="1"/>
</dbReference>
<dbReference type="Pfam" id="PF05635">
    <property type="entry name" value="23S_rRNA_IVP"/>
    <property type="match status" value="1"/>
</dbReference>